<reference evidence="1" key="2">
    <citation type="submission" date="2022-01" db="EMBL/GenBank/DDBJ databases">
        <authorList>
            <person name="Yamashiro T."/>
            <person name="Shiraishi A."/>
            <person name="Satake H."/>
            <person name="Nakayama K."/>
        </authorList>
    </citation>
    <scope>NUCLEOTIDE SEQUENCE</scope>
</reference>
<keyword evidence="2" id="KW-1185">Reference proteome</keyword>
<evidence type="ECO:0000313" key="1">
    <source>
        <dbReference type="EMBL" id="GJT60705.1"/>
    </source>
</evidence>
<evidence type="ECO:0000313" key="2">
    <source>
        <dbReference type="Proteomes" id="UP001151760"/>
    </source>
</evidence>
<dbReference type="Proteomes" id="UP001151760">
    <property type="component" value="Unassembled WGS sequence"/>
</dbReference>
<proteinExistence type="predicted"/>
<reference evidence="1" key="1">
    <citation type="journal article" date="2022" name="Int. J. Mol. Sci.">
        <title>Draft Genome of Tanacetum Coccineum: Genomic Comparison of Closely Related Tanacetum-Family Plants.</title>
        <authorList>
            <person name="Yamashiro T."/>
            <person name="Shiraishi A."/>
            <person name="Nakayama K."/>
            <person name="Satake H."/>
        </authorList>
    </citation>
    <scope>NUCLEOTIDE SEQUENCE</scope>
</reference>
<name>A0ABQ5FCN0_9ASTR</name>
<dbReference type="InterPro" id="IPR051942">
    <property type="entry name" value="DENN_domain_containing_2"/>
</dbReference>
<dbReference type="EMBL" id="BQNB010017223">
    <property type="protein sequence ID" value="GJT60705.1"/>
    <property type="molecule type" value="Genomic_DNA"/>
</dbReference>
<protein>
    <submittedName>
        <fullName evidence="1">Uncharacterized protein</fullName>
    </submittedName>
</protein>
<sequence>MTTIGPGGHRRCRSEVVTLLNTQNNGFQRLKTHMQRALNWGGSQEQAFFNPEILAHQKRQWYQFQSRSSDTAKYQDPTSLFEHFLIAGIHPNANLGPVEDAFAKRKKWEAKSDKTDLMDLKVMQFRSPPSVMVEPQILFKYPPDKRLSMRLVDLASFCFPEGVKAHVMRRSPSLSELNQIVYGQEHLSRDDLSFIFSLKLAVLVKSRWIKKYPNNNFVIFDLSNIDTDSSIVAQERLNRITQFVSEVSLDHIPSSPKVYNQEDECSPSKGRSWMDSAIRVDCTLALSAVSTGIIEDVLTSPLKLRINSPNNRNSDASDKRWEYLGKVHDDNFVSLAGYLDLLVKILS</sequence>
<dbReference type="PANTHER" id="PTHR15288:SF0">
    <property type="entry name" value="UDENN DOMAIN-CONTAINING PROTEIN"/>
    <property type="match status" value="1"/>
</dbReference>
<gene>
    <name evidence="1" type="ORF">Tco_1004238</name>
</gene>
<accession>A0ABQ5FCN0</accession>
<organism evidence="1 2">
    <name type="scientific">Tanacetum coccineum</name>
    <dbReference type="NCBI Taxonomy" id="301880"/>
    <lineage>
        <taxon>Eukaryota</taxon>
        <taxon>Viridiplantae</taxon>
        <taxon>Streptophyta</taxon>
        <taxon>Embryophyta</taxon>
        <taxon>Tracheophyta</taxon>
        <taxon>Spermatophyta</taxon>
        <taxon>Magnoliopsida</taxon>
        <taxon>eudicotyledons</taxon>
        <taxon>Gunneridae</taxon>
        <taxon>Pentapetalae</taxon>
        <taxon>asterids</taxon>
        <taxon>campanulids</taxon>
        <taxon>Asterales</taxon>
        <taxon>Asteraceae</taxon>
        <taxon>Asteroideae</taxon>
        <taxon>Anthemideae</taxon>
        <taxon>Anthemidinae</taxon>
        <taxon>Tanacetum</taxon>
    </lineage>
</organism>
<comment type="caution">
    <text evidence="1">The sequence shown here is derived from an EMBL/GenBank/DDBJ whole genome shotgun (WGS) entry which is preliminary data.</text>
</comment>
<dbReference type="PANTHER" id="PTHR15288">
    <property type="entry name" value="DENN DOMAIN-CONTAINING PROTEIN 2"/>
    <property type="match status" value="1"/>
</dbReference>